<dbReference type="AlphaFoldDB" id="A0A9X2EBR3"/>
<keyword evidence="1" id="KW-0812">Transmembrane</keyword>
<keyword evidence="1" id="KW-0472">Membrane</keyword>
<proteinExistence type="predicted"/>
<feature type="chain" id="PRO_5040957376" description="Lipoprotein LpqS" evidence="2">
    <location>
        <begin position="21"/>
        <end position="115"/>
    </location>
</feature>
<dbReference type="EMBL" id="JAMRXG010000018">
    <property type="protein sequence ID" value="MCM6777989.1"/>
    <property type="molecule type" value="Genomic_DNA"/>
</dbReference>
<dbReference type="Proteomes" id="UP001139157">
    <property type="component" value="Unassembled WGS sequence"/>
</dbReference>
<evidence type="ECO:0000256" key="2">
    <source>
        <dbReference type="SAM" id="SignalP"/>
    </source>
</evidence>
<gene>
    <name evidence="3" type="ORF">NDR86_31350</name>
</gene>
<keyword evidence="2" id="KW-0732">Signal</keyword>
<evidence type="ECO:0000256" key="1">
    <source>
        <dbReference type="SAM" id="Phobius"/>
    </source>
</evidence>
<feature type="signal peptide" evidence="2">
    <location>
        <begin position="1"/>
        <end position="20"/>
    </location>
</feature>
<protein>
    <recommendedName>
        <fullName evidence="5">Lipoprotein LpqS</fullName>
    </recommendedName>
</protein>
<organism evidence="3 4">
    <name type="scientific">Nocardia pulmonis</name>
    <dbReference type="NCBI Taxonomy" id="2951408"/>
    <lineage>
        <taxon>Bacteria</taxon>
        <taxon>Bacillati</taxon>
        <taxon>Actinomycetota</taxon>
        <taxon>Actinomycetes</taxon>
        <taxon>Mycobacteriales</taxon>
        <taxon>Nocardiaceae</taxon>
        <taxon>Nocardia</taxon>
    </lineage>
</organism>
<dbReference type="RefSeq" id="WP_251917447.1">
    <property type="nucleotide sequence ID" value="NZ_JAMRXG010000018.1"/>
</dbReference>
<keyword evidence="1" id="KW-1133">Transmembrane helix</keyword>
<comment type="caution">
    <text evidence="3">The sequence shown here is derived from an EMBL/GenBank/DDBJ whole genome shotgun (WGS) entry which is preliminary data.</text>
</comment>
<feature type="transmembrane region" description="Helical" evidence="1">
    <location>
        <begin position="74"/>
        <end position="94"/>
    </location>
</feature>
<evidence type="ECO:0000313" key="4">
    <source>
        <dbReference type="Proteomes" id="UP001139157"/>
    </source>
</evidence>
<reference evidence="3" key="1">
    <citation type="submission" date="2022-06" db="EMBL/GenBank/DDBJ databases">
        <title>Novel species in genus nocardia.</title>
        <authorList>
            <person name="Li F."/>
        </authorList>
    </citation>
    <scope>NUCLEOTIDE SEQUENCE</scope>
    <source>
        <strain evidence="3">CDC141</strain>
    </source>
</reference>
<accession>A0A9X2EBR3</accession>
<keyword evidence="4" id="KW-1185">Reference proteome</keyword>
<name>A0A9X2EBR3_9NOCA</name>
<sequence>MLAMLAVILLVVPMLGCAMTEGVTHTHAEVGRAAVAVFDGTVDQLQGPDECGHLGHEVHCSLSPAPPSAGWQSLALQLLLVFGLTIIGVVGISVSEPDRCASGRTILTRLCVARR</sequence>
<evidence type="ECO:0008006" key="5">
    <source>
        <dbReference type="Google" id="ProtNLM"/>
    </source>
</evidence>
<evidence type="ECO:0000313" key="3">
    <source>
        <dbReference type="EMBL" id="MCM6777989.1"/>
    </source>
</evidence>